<dbReference type="InterPro" id="IPR027417">
    <property type="entry name" value="P-loop_NTPase"/>
</dbReference>
<protein>
    <submittedName>
        <fullName evidence="3">TPR-like protein</fullName>
    </submittedName>
</protein>
<evidence type="ECO:0000259" key="2">
    <source>
        <dbReference type="Pfam" id="PF17107"/>
    </source>
</evidence>
<dbReference type="AlphaFoldDB" id="A0A6G1KID4"/>
<organism evidence="3 4">
    <name type="scientific">Pleomassaria siparia CBS 279.74</name>
    <dbReference type="NCBI Taxonomy" id="1314801"/>
    <lineage>
        <taxon>Eukaryota</taxon>
        <taxon>Fungi</taxon>
        <taxon>Dikarya</taxon>
        <taxon>Ascomycota</taxon>
        <taxon>Pezizomycotina</taxon>
        <taxon>Dothideomycetes</taxon>
        <taxon>Pleosporomycetidae</taxon>
        <taxon>Pleosporales</taxon>
        <taxon>Pleomassariaceae</taxon>
        <taxon>Pleomassaria</taxon>
    </lineage>
</organism>
<evidence type="ECO:0000313" key="3">
    <source>
        <dbReference type="EMBL" id="KAF2712599.1"/>
    </source>
</evidence>
<dbReference type="Pfam" id="PF17107">
    <property type="entry name" value="SesA"/>
    <property type="match status" value="1"/>
</dbReference>
<keyword evidence="4" id="KW-1185">Reference proteome</keyword>
<dbReference type="InterPro" id="IPR011990">
    <property type="entry name" value="TPR-like_helical_dom_sf"/>
</dbReference>
<dbReference type="Gene3D" id="3.40.50.300">
    <property type="entry name" value="P-loop containing nucleotide triphosphate hydrolases"/>
    <property type="match status" value="1"/>
</dbReference>
<feature type="domain" description="NACHT-NTPase and P-loop NTPases N-terminal" evidence="2">
    <location>
        <begin position="11"/>
        <end position="132"/>
    </location>
</feature>
<dbReference type="Proteomes" id="UP000799428">
    <property type="component" value="Unassembled WGS sequence"/>
</dbReference>
<dbReference type="PANTHER" id="PTHR46082:SF6">
    <property type="entry name" value="AAA+ ATPASE DOMAIN-CONTAINING PROTEIN-RELATED"/>
    <property type="match status" value="1"/>
</dbReference>
<sequence length="1060" mass="119163">MAEIAALSLASNIIQVVSFGGAVLARFESFQSKTGDLPESFQHIKNKLPILILRLKQTQEAARDGRISTDEEAALKPMLKGCWKEIKLLEEVIAKAMPKPGESGIRKGFRAVGSLRYDARIEKMAKAIDGYVNYFALSAISTTTTEPRVPPPRGTTCLFPRDPHFVERTVLAEILAKRKPSSRLALVGLGGVGKSQIVNEYAHRIRDQFEETWVFWVYAGSLATFENDYRRIAEMVGAVGWDDKAVNIAKLVHSWLSNEANGNWVMIIDNADDIDVFTATPSNSTEASTGTGLAPDSGTVSQLIDFIPNSRNGSIVITSRNRDVAFHLTCSYPHILSVEPMDEAEAMTLLNSKLVGTHPHDDMIELLNVLDYMPLAISQAAAAISKMLPRVTVASYTEELKKGDAERSKLLEADLREAGRDRGRSNSIVTTWHITFQYVRRTKPSAARLLSLMCLFNRQGIPETLLVGQYEHSLIASYTKPKSKLASWGRLRKHIRRKGNQIGRNNEKEPFNYNFDDDWQILTDFSLIRTHVDGHHFDMHRLVQITTKKWLDIQAELHLWKEKFIILMNESYPCLNNLLPHALAAVPYRPPSGIPLQVWGHLLYKLAEHSMTQSAFNTAGDMYQAAFEAYEATLGVDNPRTLLSAREVAYVLSIQENNSLSETLHRRVLQARQTVLGLDHPDTLSSMEDVGYVLIKQGKFEEGDAIKLQALRIRERVFGSDVKTTQDSMGVISLDLMCHGRYKDAEEMFLRENAARNKTAPLDFDDEWCQSMSGLGFVCQSRGKLKEAELLFRQVLDALEKAFLLGQGSKTQYIETSGLLAKVLQQQQRYAEAEGLYQRALDGYIKYDFKIRETLSMMGQFAEVLEMLGKVEEVKALCRKAAEGWEKIEDDDDDHDTIVPVYFLAGLFYKHEMFEEALPLYQRSLIGSEKLLGSGHEDTTQFINDYQKCEEMLALHNKAISTSNLGEPPVVEEHADSEQKQRKNGKEVEVGVMKAEEEESEEQAVDSRGGKSGTETVSMKIGTEHLNLSRAYINEMHQNAVDRDEEDMVPAITQRIALLA</sequence>
<dbReference type="OrthoDB" id="20872at2759"/>
<name>A0A6G1KID4_9PLEO</name>
<proteinExistence type="predicted"/>
<feature type="region of interest" description="Disordered" evidence="1">
    <location>
        <begin position="964"/>
        <end position="1016"/>
    </location>
</feature>
<dbReference type="SUPFAM" id="SSF52540">
    <property type="entry name" value="P-loop containing nucleoside triphosphate hydrolases"/>
    <property type="match status" value="1"/>
</dbReference>
<evidence type="ECO:0000313" key="4">
    <source>
        <dbReference type="Proteomes" id="UP000799428"/>
    </source>
</evidence>
<dbReference type="Gene3D" id="1.25.40.10">
    <property type="entry name" value="Tetratricopeptide repeat domain"/>
    <property type="match status" value="2"/>
</dbReference>
<feature type="compositionally biased region" description="Basic and acidic residues" evidence="1">
    <location>
        <begin position="971"/>
        <end position="989"/>
    </location>
</feature>
<dbReference type="SUPFAM" id="SSF48452">
    <property type="entry name" value="TPR-like"/>
    <property type="match status" value="2"/>
</dbReference>
<evidence type="ECO:0000256" key="1">
    <source>
        <dbReference type="SAM" id="MobiDB-lite"/>
    </source>
</evidence>
<dbReference type="InterPro" id="IPR053137">
    <property type="entry name" value="NLR-like"/>
</dbReference>
<dbReference type="PANTHER" id="PTHR46082">
    <property type="entry name" value="ATP/GTP-BINDING PROTEIN-RELATED"/>
    <property type="match status" value="1"/>
</dbReference>
<dbReference type="InterPro" id="IPR031352">
    <property type="entry name" value="SesA"/>
</dbReference>
<dbReference type="Pfam" id="PF13374">
    <property type="entry name" value="TPR_10"/>
    <property type="match status" value="3"/>
</dbReference>
<dbReference type="EMBL" id="MU005766">
    <property type="protein sequence ID" value="KAF2712599.1"/>
    <property type="molecule type" value="Genomic_DNA"/>
</dbReference>
<reference evidence="3" key="1">
    <citation type="journal article" date="2020" name="Stud. Mycol.">
        <title>101 Dothideomycetes genomes: a test case for predicting lifestyles and emergence of pathogens.</title>
        <authorList>
            <person name="Haridas S."/>
            <person name="Albert R."/>
            <person name="Binder M."/>
            <person name="Bloem J."/>
            <person name="Labutti K."/>
            <person name="Salamov A."/>
            <person name="Andreopoulos B."/>
            <person name="Baker S."/>
            <person name="Barry K."/>
            <person name="Bills G."/>
            <person name="Bluhm B."/>
            <person name="Cannon C."/>
            <person name="Castanera R."/>
            <person name="Culley D."/>
            <person name="Daum C."/>
            <person name="Ezra D."/>
            <person name="Gonzalez J."/>
            <person name="Henrissat B."/>
            <person name="Kuo A."/>
            <person name="Liang C."/>
            <person name="Lipzen A."/>
            <person name="Lutzoni F."/>
            <person name="Magnuson J."/>
            <person name="Mondo S."/>
            <person name="Nolan M."/>
            <person name="Ohm R."/>
            <person name="Pangilinan J."/>
            <person name="Park H.-J."/>
            <person name="Ramirez L."/>
            <person name="Alfaro M."/>
            <person name="Sun H."/>
            <person name="Tritt A."/>
            <person name="Yoshinaga Y."/>
            <person name="Zwiers L.-H."/>
            <person name="Turgeon B."/>
            <person name="Goodwin S."/>
            <person name="Spatafora J."/>
            <person name="Crous P."/>
            <person name="Grigoriev I."/>
        </authorList>
    </citation>
    <scope>NUCLEOTIDE SEQUENCE</scope>
    <source>
        <strain evidence="3">CBS 279.74</strain>
    </source>
</reference>
<accession>A0A6G1KID4</accession>
<gene>
    <name evidence="3" type="ORF">K504DRAFT_464675</name>
</gene>